<dbReference type="GO" id="GO:0005524">
    <property type="term" value="F:ATP binding"/>
    <property type="evidence" value="ECO:0007669"/>
    <property type="project" value="UniProtKB-UniRule"/>
</dbReference>
<evidence type="ECO:0000256" key="6">
    <source>
        <dbReference type="ARBA" id="ARBA00022840"/>
    </source>
</evidence>
<evidence type="ECO:0000256" key="5">
    <source>
        <dbReference type="ARBA" id="ARBA00022777"/>
    </source>
</evidence>
<keyword evidence="2 10" id="KW-0723">Serine/threonine-protein kinase</keyword>
<evidence type="ECO:0000256" key="10">
    <source>
        <dbReference type="RuleBase" id="RU000304"/>
    </source>
</evidence>
<protein>
    <recommendedName>
        <fullName evidence="1">non-specific serine/threonine protein kinase</fullName>
        <ecNumber evidence="1">2.7.11.1</ecNumber>
    </recommendedName>
</protein>
<dbReference type="Gene3D" id="1.10.510.10">
    <property type="entry name" value="Transferase(Phosphotransferase) domain 1"/>
    <property type="match status" value="1"/>
</dbReference>
<dbReference type="Gene3D" id="3.30.200.20">
    <property type="entry name" value="Phosphorylase Kinase, domain 1"/>
    <property type="match status" value="1"/>
</dbReference>
<dbReference type="Proteomes" id="UP000217199">
    <property type="component" value="Unassembled WGS sequence"/>
</dbReference>
<dbReference type="STRING" id="2282107.A0A286UGH3"/>
<evidence type="ECO:0000256" key="1">
    <source>
        <dbReference type="ARBA" id="ARBA00012513"/>
    </source>
</evidence>
<dbReference type="InterPro" id="IPR008271">
    <property type="entry name" value="Ser/Thr_kinase_AS"/>
</dbReference>
<dbReference type="OrthoDB" id="5979581at2759"/>
<keyword evidence="6 9" id="KW-0067">ATP-binding</keyword>
<evidence type="ECO:0000256" key="3">
    <source>
        <dbReference type="ARBA" id="ARBA00022679"/>
    </source>
</evidence>
<dbReference type="GO" id="GO:0000245">
    <property type="term" value="P:spliceosomal complex assembly"/>
    <property type="evidence" value="ECO:0007669"/>
    <property type="project" value="TreeGrafter"/>
</dbReference>
<dbReference type="GO" id="GO:0004674">
    <property type="term" value="F:protein serine/threonine kinase activity"/>
    <property type="evidence" value="ECO:0007669"/>
    <property type="project" value="UniProtKB-KW"/>
</dbReference>
<gene>
    <name evidence="12" type="ORF">PNOK_0555900</name>
</gene>
<dbReference type="InterPro" id="IPR011009">
    <property type="entry name" value="Kinase-like_dom_sf"/>
</dbReference>
<accession>A0A286UGH3</accession>
<dbReference type="PROSITE" id="PS00107">
    <property type="entry name" value="PROTEIN_KINASE_ATP"/>
    <property type="match status" value="1"/>
</dbReference>
<dbReference type="PANTHER" id="PTHR47634:SF9">
    <property type="entry name" value="PROTEIN KINASE DOMAIN-CONTAINING PROTEIN-RELATED"/>
    <property type="match status" value="1"/>
</dbReference>
<dbReference type="PROSITE" id="PS00108">
    <property type="entry name" value="PROTEIN_KINASE_ST"/>
    <property type="match status" value="1"/>
</dbReference>
<dbReference type="InParanoid" id="A0A286UGH3"/>
<feature type="binding site" evidence="9">
    <location>
        <position position="78"/>
    </location>
    <ligand>
        <name>ATP</name>
        <dbReference type="ChEBI" id="CHEBI:30616"/>
    </ligand>
</feature>
<comment type="similarity">
    <text evidence="10">Belongs to the protein kinase superfamily.</text>
</comment>
<dbReference type="InterPro" id="IPR051334">
    <property type="entry name" value="SRPK"/>
</dbReference>
<comment type="caution">
    <text evidence="12">The sequence shown here is derived from an EMBL/GenBank/DDBJ whole genome shotgun (WGS) entry which is preliminary data.</text>
</comment>
<dbReference type="InterPro" id="IPR017441">
    <property type="entry name" value="Protein_kinase_ATP_BS"/>
</dbReference>
<comment type="catalytic activity">
    <reaction evidence="8">
        <text>L-seryl-[protein] + ATP = O-phospho-L-seryl-[protein] + ADP + H(+)</text>
        <dbReference type="Rhea" id="RHEA:17989"/>
        <dbReference type="Rhea" id="RHEA-COMP:9863"/>
        <dbReference type="Rhea" id="RHEA-COMP:11604"/>
        <dbReference type="ChEBI" id="CHEBI:15378"/>
        <dbReference type="ChEBI" id="CHEBI:29999"/>
        <dbReference type="ChEBI" id="CHEBI:30616"/>
        <dbReference type="ChEBI" id="CHEBI:83421"/>
        <dbReference type="ChEBI" id="CHEBI:456216"/>
        <dbReference type="EC" id="2.7.11.1"/>
    </reaction>
</comment>
<evidence type="ECO:0000256" key="8">
    <source>
        <dbReference type="ARBA" id="ARBA00048679"/>
    </source>
</evidence>
<keyword evidence="3" id="KW-0808">Transferase</keyword>
<evidence type="ECO:0000313" key="12">
    <source>
        <dbReference type="EMBL" id="PAV18716.1"/>
    </source>
</evidence>
<feature type="domain" description="Protein kinase" evidence="11">
    <location>
        <begin position="49"/>
        <end position="415"/>
    </location>
</feature>
<dbReference type="EMBL" id="NBII01000005">
    <property type="protein sequence ID" value="PAV18716.1"/>
    <property type="molecule type" value="Genomic_DNA"/>
</dbReference>
<dbReference type="InterPro" id="IPR000719">
    <property type="entry name" value="Prot_kinase_dom"/>
</dbReference>
<evidence type="ECO:0000256" key="2">
    <source>
        <dbReference type="ARBA" id="ARBA00022527"/>
    </source>
</evidence>
<evidence type="ECO:0000313" key="13">
    <source>
        <dbReference type="Proteomes" id="UP000217199"/>
    </source>
</evidence>
<name>A0A286UGH3_9AGAM</name>
<dbReference type="EC" id="2.7.11.1" evidence="1"/>
<proteinExistence type="inferred from homology"/>
<reference evidence="12 13" key="1">
    <citation type="journal article" date="2017" name="Mol. Ecol.">
        <title>Comparative and population genomic landscape of Phellinus noxius: A hypervariable fungus causing root rot in trees.</title>
        <authorList>
            <person name="Chung C.L."/>
            <person name="Lee T.J."/>
            <person name="Akiba M."/>
            <person name="Lee H.H."/>
            <person name="Kuo T.H."/>
            <person name="Liu D."/>
            <person name="Ke H.M."/>
            <person name="Yokoi T."/>
            <person name="Roa M.B."/>
            <person name="Lu M.J."/>
            <person name="Chang Y.Y."/>
            <person name="Ann P.J."/>
            <person name="Tsai J.N."/>
            <person name="Chen C.Y."/>
            <person name="Tzean S.S."/>
            <person name="Ota Y."/>
            <person name="Hattori T."/>
            <person name="Sahashi N."/>
            <person name="Liou R.F."/>
            <person name="Kikuchi T."/>
            <person name="Tsai I.J."/>
        </authorList>
    </citation>
    <scope>NUCLEOTIDE SEQUENCE [LARGE SCALE GENOMIC DNA]</scope>
    <source>
        <strain evidence="12 13">FFPRI411160</strain>
    </source>
</reference>
<dbReference type="Pfam" id="PF00069">
    <property type="entry name" value="Pkinase"/>
    <property type="match status" value="2"/>
</dbReference>
<organism evidence="12 13">
    <name type="scientific">Pyrrhoderma noxium</name>
    <dbReference type="NCBI Taxonomy" id="2282107"/>
    <lineage>
        <taxon>Eukaryota</taxon>
        <taxon>Fungi</taxon>
        <taxon>Dikarya</taxon>
        <taxon>Basidiomycota</taxon>
        <taxon>Agaricomycotina</taxon>
        <taxon>Agaricomycetes</taxon>
        <taxon>Hymenochaetales</taxon>
        <taxon>Hymenochaetaceae</taxon>
        <taxon>Pyrrhoderma</taxon>
    </lineage>
</organism>
<keyword evidence="4 9" id="KW-0547">Nucleotide-binding</keyword>
<dbReference type="GO" id="GO:0050684">
    <property type="term" value="P:regulation of mRNA processing"/>
    <property type="evidence" value="ECO:0007669"/>
    <property type="project" value="TreeGrafter"/>
</dbReference>
<dbReference type="PANTHER" id="PTHR47634">
    <property type="entry name" value="PROTEIN KINASE DOMAIN-CONTAINING PROTEIN-RELATED"/>
    <property type="match status" value="1"/>
</dbReference>
<dbReference type="SUPFAM" id="SSF56112">
    <property type="entry name" value="Protein kinase-like (PK-like)"/>
    <property type="match status" value="1"/>
</dbReference>
<dbReference type="SMART" id="SM00220">
    <property type="entry name" value="S_TKc"/>
    <property type="match status" value="1"/>
</dbReference>
<keyword evidence="5 12" id="KW-0418">Kinase</keyword>
<keyword evidence="13" id="KW-1185">Reference proteome</keyword>
<evidence type="ECO:0000256" key="9">
    <source>
        <dbReference type="PROSITE-ProRule" id="PRU10141"/>
    </source>
</evidence>
<sequence length="418" mass="47488">MSPVSAPMYQASEDLKKLVWPEENLTSTRIEGGGFYPARLGEVFDNARFTITRKLGYGRFSTVWLARDRKYQRYVAIKILSAYASGEIKEGRLSEREILRKVSNASPTYHGYNHVVHLLHEFEFESFAGHHICFVTDVFSYSVSSLQSQLSDPRLPLKFILRLVKHVLKGLEYLHDECNIVHSDLKPNNLLLLPANIDTIVMHELAEHPSAIYEFPKTIPPNELPFFPVLSAPLPFDSNLMQDAKLHWVIADLGHAHLQHKHLAKVVQPYALRAPEVILGLEWGYAIDIWSLGCMMYEFATGNWLFTPKAKDDISRDVIHLAQMTLRTGQEHDESILEQYKSQGEKNDIKDTLRRAIAIEGCTEFGSIESKINETVVYNNGVEEIAAFIGLVKSFLALDPNKRLSASEALRDPVFQQL</sequence>
<evidence type="ECO:0000256" key="4">
    <source>
        <dbReference type="ARBA" id="ARBA00022741"/>
    </source>
</evidence>
<evidence type="ECO:0000256" key="7">
    <source>
        <dbReference type="ARBA" id="ARBA00047899"/>
    </source>
</evidence>
<dbReference type="AlphaFoldDB" id="A0A286UGH3"/>
<evidence type="ECO:0000259" key="11">
    <source>
        <dbReference type="PROSITE" id="PS50011"/>
    </source>
</evidence>
<dbReference type="PROSITE" id="PS50011">
    <property type="entry name" value="PROTEIN_KINASE_DOM"/>
    <property type="match status" value="1"/>
</dbReference>
<comment type="catalytic activity">
    <reaction evidence="7">
        <text>L-threonyl-[protein] + ATP = O-phospho-L-threonyl-[protein] + ADP + H(+)</text>
        <dbReference type="Rhea" id="RHEA:46608"/>
        <dbReference type="Rhea" id="RHEA-COMP:11060"/>
        <dbReference type="Rhea" id="RHEA-COMP:11605"/>
        <dbReference type="ChEBI" id="CHEBI:15378"/>
        <dbReference type="ChEBI" id="CHEBI:30013"/>
        <dbReference type="ChEBI" id="CHEBI:30616"/>
        <dbReference type="ChEBI" id="CHEBI:61977"/>
        <dbReference type="ChEBI" id="CHEBI:456216"/>
        <dbReference type="EC" id="2.7.11.1"/>
    </reaction>
</comment>